<evidence type="ECO:0000313" key="2">
    <source>
        <dbReference type="Proteomes" id="UP000789860"/>
    </source>
</evidence>
<accession>A0ACA9MQE5</accession>
<protein>
    <submittedName>
        <fullName evidence="1">6734_t:CDS:1</fullName>
    </submittedName>
</protein>
<name>A0ACA9MQE5_9GLOM</name>
<comment type="caution">
    <text evidence="1">The sequence shown here is derived from an EMBL/GenBank/DDBJ whole genome shotgun (WGS) entry which is preliminary data.</text>
</comment>
<keyword evidence="2" id="KW-1185">Reference proteome</keyword>
<dbReference type="Proteomes" id="UP000789860">
    <property type="component" value="Unassembled WGS sequence"/>
</dbReference>
<evidence type="ECO:0000313" key="1">
    <source>
        <dbReference type="EMBL" id="CAG8605335.1"/>
    </source>
</evidence>
<dbReference type="EMBL" id="CAJVPM010015069">
    <property type="protein sequence ID" value="CAG8605335.1"/>
    <property type="molecule type" value="Genomic_DNA"/>
</dbReference>
<organism evidence="1 2">
    <name type="scientific">Scutellospora calospora</name>
    <dbReference type="NCBI Taxonomy" id="85575"/>
    <lineage>
        <taxon>Eukaryota</taxon>
        <taxon>Fungi</taxon>
        <taxon>Fungi incertae sedis</taxon>
        <taxon>Mucoromycota</taxon>
        <taxon>Glomeromycotina</taxon>
        <taxon>Glomeromycetes</taxon>
        <taxon>Diversisporales</taxon>
        <taxon>Gigasporaceae</taxon>
        <taxon>Scutellospora</taxon>
    </lineage>
</organism>
<gene>
    <name evidence="1" type="ORF">SCALOS_LOCUS7076</name>
</gene>
<sequence length="533" mass="61735">TKDDFTYDSCKEHFAISKFLENLNSDTTDHQWVIAGENISVKEYVSGGLHTTTKQQIFLLNLYFFQTTSIKQQVRSEEVKKFWLDIDLEKAESERKLAVIILEQKEIELKQKEIDIKLSQAEFVIEHSKAGNKGHSLLNDQKLKYVENLGNDKETELEEKPSMKKSAKRKPVCSNGNLTETEDNEYFPDDDNNDLDPESFNSTLDRNNKKAIHDTISETNEADIIITPLKPVLSKKSAQYLRDHIEIKTNDRYAIIKTEEDSIQIPGIIYDWLVRTLSTNKEEFKTAIMAPFKPEEFKDLYRFRLVCEMVLCDFYYMTQQGRLERNIGERTYTAERIVPLFKALQSTYCEYKFHWIEIQVNSIKEMQKAFPNFDLIINKADGIGIKVSSNHVVIFIEVSGGPSNPDKNHIKDDAEKLLKEATFGLVLILRNYLDKSAEMAKNVKVYTIQCIGDRITLCDFSLIEKYRYKTAQIKSARLPFSFVEVADYLEDGLENQTKELHKLRLSPNNCVPKVRDWLWVPDTKATWMGGSMT</sequence>
<reference evidence="1" key="1">
    <citation type="submission" date="2021-06" db="EMBL/GenBank/DDBJ databases">
        <authorList>
            <person name="Kallberg Y."/>
            <person name="Tangrot J."/>
            <person name="Rosling A."/>
        </authorList>
    </citation>
    <scope>NUCLEOTIDE SEQUENCE</scope>
    <source>
        <strain evidence="1">AU212A</strain>
    </source>
</reference>
<proteinExistence type="predicted"/>
<feature type="non-terminal residue" evidence="1">
    <location>
        <position position="1"/>
    </location>
</feature>